<evidence type="ECO:0000256" key="4">
    <source>
        <dbReference type="ARBA" id="ARBA00023157"/>
    </source>
</evidence>
<keyword evidence="2" id="KW-0479">Metal-binding</keyword>
<dbReference type="PANTHER" id="PTHR19277:SF161">
    <property type="entry name" value="LAMININ G DOMAIN-CONTAINING PROTEIN"/>
    <property type="match status" value="1"/>
</dbReference>
<dbReference type="InterPro" id="IPR013320">
    <property type="entry name" value="ConA-like_dom_sf"/>
</dbReference>
<dbReference type="PROSITE" id="PS51828">
    <property type="entry name" value="PTX_2"/>
    <property type="match status" value="1"/>
</dbReference>
<keyword evidence="5" id="KW-0325">Glycoprotein</keyword>
<reference evidence="9" key="1">
    <citation type="submission" date="2003-08" db="EMBL/GenBank/DDBJ databases">
        <authorList>
            <person name="Birren B."/>
            <person name="Nusbaum C."/>
            <person name="Abebe A."/>
            <person name="Abouelleil A."/>
            <person name="Adekoya E."/>
            <person name="Ait-zahra M."/>
            <person name="Allen N."/>
            <person name="Allen T."/>
            <person name="An P."/>
            <person name="Anderson M."/>
            <person name="Anderson S."/>
            <person name="Arachchi H."/>
            <person name="Armbruster J."/>
            <person name="Bachantsang P."/>
            <person name="Baldwin J."/>
            <person name="Barry A."/>
            <person name="Bayul T."/>
            <person name="Blitshsteyn B."/>
            <person name="Bloom T."/>
            <person name="Blye J."/>
            <person name="Boguslavskiy L."/>
            <person name="Borowsky M."/>
            <person name="Boukhgalter B."/>
            <person name="Brunache A."/>
            <person name="Butler J."/>
            <person name="Calixte N."/>
            <person name="Calvo S."/>
            <person name="Camarata J."/>
            <person name="Campo K."/>
            <person name="Chang J."/>
            <person name="Cheshatsang Y."/>
            <person name="Citroen M."/>
            <person name="Collymore A."/>
            <person name="Considine T."/>
            <person name="Cook A."/>
            <person name="Cooke P."/>
            <person name="Corum B."/>
            <person name="Cuomo C."/>
            <person name="David R."/>
            <person name="Dawoe T."/>
            <person name="Degray S."/>
            <person name="Dodge S."/>
            <person name="Dooley K."/>
            <person name="Dorje P."/>
            <person name="Dorjee K."/>
            <person name="Dorris L."/>
            <person name="Duffey N."/>
            <person name="Dupes A."/>
            <person name="Elkins T."/>
            <person name="Engels R."/>
            <person name="Erickson J."/>
            <person name="Farina A."/>
            <person name="Faro S."/>
            <person name="Ferreira P."/>
            <person name="Fischer H."/>
            <person name="Fitzgerald M."/>
            <person name="Foley K."/>
            <person name="Gage D."/>
            <person name="Galagan J."/>
            <person name="Gearin G."/>
            <person name="Gnerre S."/>
            <person name="Gnirke A."/>
            <person name="Goyette A."/>
            <person name="Graham J."/>
            <person name="Grandbois E."/>
            <person name="Gyaltsen K."/>
            <person name="Hafez N."/>
            <person name="Hagopian D."/>
            <person name="Hagos B."/>
            <person name="Hall J."/>
            <person name="Hatcher B."/>
            <person name="Heller A."/>
            <person name="Higgins H."/>
            <person name="Honan T."/>
            <person name="Horn A."/>
            <person name="Houde N."/>
            <person name="Hughes L."/>
            <person name="Hulme W."/>
            <person name="Husby E."/>
            <person name="Iliev I."/>
            <person name="Jaffe D."/>
            <person name="Jones C."/>
            <person name="Kamal M."/>
            <person name="Kamat A."/>
            <person name="Kamvysselis M."/>
            <person name="Karlsson E."/>
            <person name="Kells C."/>
            <person name="Kieu A."/>
            <person name="Kisner P."/>
            <person name="Kodira C."/>
            <person name="Kulbokas E."/>
            <person name="Labutti K."/>
            <person name="Lama D."/>
            <person name="Landers T."/>
            <person name="Leger J."/>
            <person name="Levine S."/>
            <person name="Lewis D."/>
            <person name="Lewis T."/>
            <person name="Lindblad-toh K."/>
            <person name="Liu X."/>
            <person name="Lokyitsang T."/>
            <person name="Lokyitsang Y."/>
            <person name="Lucien O."/>
            <person name="Lui A."/>
            <person name="Ma L.J."/>
            <person name="Mabbitt R."/>
            <person name="Macdonald J."/>
            <person name="Maclean C."/>
            <person name="Major J."/>
            <person name="Manning J."/>
            <person name="Marabella R."/>
            <person name="Maru K."/>
            <person name="Matthews C."/>
            <person name="Mauceli E."/>
            <person name="Mccarthy M."/>
            <person name="Mcdonough S."/>
            <person name="Mcghee T."/>
            <person name="Meldrim J."/>
            <person name="Meneus L."/>
            <person name="Mesirov J."/>
            <person name="Mihalev A."/>
            <person name="Mihova T."/>
            <person name="Mikkelsen T."/>
            <person name="Mlenga V."/>
            <person name="Moru K."/>
            <person name="Mozes J."/>
            <person name="Mulrain L."/>
            <person name="Munson G."/>
            <person name="Naylor J."/>
            <person name="Newes C."/>
            <person name="Nguyen C."/>
            <person name="Nguyen N."/>
            <person name="Nguyen T."/>
            <person name="Nicol R."/>
            <person name="Nielsen C."/>
            <person name="Nizzari M."/>
            <person name="Norbu C."/>
            <person name="Norbu N."/>
            <person name="O'donnell P."/>
            <person name="Okoawo O."/>
            <person name="O'leary S."/>
            <person name="Omotosho B."/>
            <person name="O'neill K."/>
            <person name="Osman S."/>
            <person name="Parker S."/>
            <person name="Perrin D."/>
            <person name="Phunkhang P."/>
            <person name="Piqani B."/>
            <person name="Purcell S."/>
            <person name="Rachupka T."/>
            <person name="Ramasamy U."/>
            <person name="Rameau R."/>
            <person name="Ray V."/>
            <person name="Raymond C."/>
            <person name="Retta R."/>
            <person name="Richardson S."/>
            <person name="Rise C."/>
            <person name="Rodriguez J."/>
            <person name="Rogers J."/>
            <person name="Rogov P."/>
            <person name="Rutman M."/>
            <person name="Schupbach R."/>
            <person name="Seaman C."/>
            <person name="Settipalli S."/>
            <person name="Sharpe T."/>
            <person name="Sheridan J."/>
            <person name="Sherpa N."/>
            <person name="Shi J."/>
            <person name="Smirnov S."/>
            <person name="Smith C."/>
            <person name="Sougnez C."/>
            <person name="Spencer B."/>
            <person name="Stalker J."/>
            <person name="Stange-thomann N."/>
            <person name="Stavropoulos S."/>
            <person name="Stetson K."/>
            <person name="Stone C."/>
            <person name="Stone S."/>
            <person name="Stubbs M."/>
            <person name="Talamas J."/>
            <person name="Tchuinga P."/>
            <person name="Tenzing P."/>
            <person name="Tesfaye S."/>
            <person name="Theodore J."/>
            <person name="Thoulutsang Y."/>
            <person name="Topham K."/>
            <person name="Towey S."/>
            <person name="Tsamla T."/>
            <person name="Tsomo N."/>
            <person name="Vallee D."/>
            <person name="Vassiliev H."/>
            <person name="Venkataraman V."/>
            <person name="Vinson J."/>
            <person name="Vo A."/>
            <person name="Wade C."/>
            <person name="Wang S."/>
            <person name="Wangchuk T."/>
            <person name="Wangdi T."/>
            <person name="Whittaker C."/>
            <person name="Wilkinson J."/>
            <person name="Wu Y."/>
            <person name="Wyman D."/>
            <person name="Yadav S."/>
            <person name="Yang S."/>
            <person name="Yang X."/>
            <person name="Yeager S."/>
            <person name="Yee E."/>
            <person name="Young G."/>
            <person name="Zainoun J."/>
            <person name="Zembeck L."/>
            <person name="Zimmer A."/>
            <person name="Zody M."/>
            <person name="Lander E."/>
        </authorList>
    </citation>
    <scope>NUCLEOTIDE SEQUENCE [LARGE SCALE GENOMIC DNA]</scope>
</reference>
<dbReference type="Pfam" id="PF00354">
    <property type="entry name" value="Pentaxin"/>
    <property type="match status" value="1"/>
</dbReference>
<dbReference type="SMART" id="SM00159">
    <property type="entry name" value="PTX"/>
    <property type="match status" value="1"/>
</dbReference>
<dbReference type="InterPro" id="IPR001759">
    <property type="entry name" value="PTX_dom"/>
</dbReference>
<evidence type="ECO:0000313" key="8">
    <source>
        <dbReference type="Ensembl" id="ENSCSAVP00000018751.1"/>
    </source>
</evidence>
<evidence type="ECO:0000259" key="7">
    <source>
        <dbReference type="PROSITE" id="PS51828"/>
    </source>
</evidence>
<dbReference type="SUPFAM" id="SSF49899">
    <property type="entry name" value="Concanavalin A-like lectins/glucanases"/>
    <property type="match status" value="1"/>
</dbReference>
<dbReference type="GO" id="GO:0046872">
    <property type="term" value="F:metal ion binding"/>
    <property type="evidence" value="ECO:0007669"/>
    <property type="project" value="UniProtKB-KW"/>
</dbReference>
<evidence type="ECO:0000256" key="1">
    <source>
        <dbReference type="ARBA" id="ARBA00001913"/>
    </source>
</evidence>
<dbReference type="HOGENOM" id="CLU_1598212_0_0_1"/>
<sequence length="167" mass="18659">NAGFQSYCRSRNSGNDFLIFFTSPSRVTLNVQDINHNFDLYTPIVPGVRQHICAWFSSTEHRFGLYLNGVDQGSSRYRGPAVPGGGTLVIGQEQDGPNLGNLDRTQAWSGKVTNFMIWPRKLNETEIFDIAHDCRCPRDYAVALTGDKVELGGQARYVPTNECPMLK</sequence>
<dbReference type="Ensembl" id="ENSCSAVT00000018956.1">
    <property type="protein sequence ID" value="ENSCSAVP00000018751.1"/>
    <property type="gene ID" value="ENSCSAVG00000011021.1"/>
</dbReference>
<keyword evidence="9" id="KW-1185">Reference proteome</keyword>
<protein>
    <recommendedName>
        <fullName evidence="7">Pentraxin (PTX) domain-containing protein</fullName>
    </recommendedName>
</protein>
<dbReference type="Gene3D" id="2.60.120.200">
    <property type="match status" value="1"/>
</dbReference>
<evidence type="ECO:0000256" key="5">
    <source>
        <dbReference type="ARBA" id="ARBA00023180"/>
    </source>
</evidence>
<dbReference type="AlphaFoldDB" id="H2ZMD5"/>
<comment type="cofactor">
    <cofactor evidence="1">
        <name>Ca(2+)</name>
        <dbReference type="ChEBI" id="CHEBI:29108"/>
    </cofactor>
</comment>
<organism evidence="8 9">
    <name type="scientific">Ciona savignyi</name>
    <name type="common">Pacific transparent sea squirt</name>
    <dbReference type="NCBI Taxonomy" id="51511"/>
    <lineage>
        <taxon>Eukaryota</taxon>
        <taxon>Metazoa</taxon>
        <taxon>Chordata</taxon>
        <taxon>Tunicata</taxon>
        <taxon>Ascidiacea</taxon>
        <taxon>Phlebobranchia</taxon>
        <taxon>Cionidae</taxon>
        <taxon>Ciona</taxon>
    </lineage>
</organism>
<dbReference type="InParanoid" id="H2ZMD5"/>
<dbReference type="InterPro" id="IPR051360">
    <property type="entry name" value="Neuronal_Pentraxin_Related"/>
</dbReference>
<keyword evidence="4" id="KW-1015">Disulfide bond</keyword>
<evidence type="ECO:0000256" key="6">
    <source>
        <dbReference type="PROSITE-ProRule" id="PRU01172"/>
    </source>
</evidence>
<name>H2ZMD5_CIOSA</name>
<accession>H2ZMD5</accession>
<proteinExistence type="predicted"/>
<reference evidence="8" key="3">
    <citation type="submission" date="2025-09" db="UniProtKB">
        <authorList>
            <consortium name="Ensembl"/>
        </authorList>
    </citation>
    <scope>IDENTIFICATION</scope>
</reference>
<evidence type="ECO:0000256" key="3">
    <source>
        <dbReference type="ARBA" id="ARBA00022837"/>
    </source>
</evidence>
<evidence type="ECO:0000313" key="9">
    <source>
        <dbReference type="Proteomes" id="UP000007875"/>
    </source>
</evidence>
<reference evidence="8" key="2">
    <citation type="submission" date="2025-08" db="UniProtKB">
        <authorList>
            <consortium name="Ensembl"/>
        </authorList>
    </citation>
    <scope>IDENTIFICATION</scope>
</reference>
<dbReference type="PANTHER" id="PTHR19277">
    <property type="entry name" value="PENTRAXIN"/>
    <property type="match status" value="1"/>
</dbReference>
<keyword evidence="3" id="KW-0106">Calcium</keyword>
<feature type="domain" description="Pentraxin (PTX)" evidence="7">
    <location>
        <begin position="1"/>
        <end position="163"/>
    </location>
</feature>
<evidence type="ECO:0000256" key="2">
    <source>
        <dbReference type="ARBA" id="ARBA00022723"/>
    </source>
</evidence>
<dbReference type="FunCoup" id="H2ZMD5">
    <property type="interactions" value="2"/>
</dbReference>
<comment type="caution">
    <text evidence="6">Lacks conserved residue(s) required for the propagation of feature annotation.</text>
</comment>
<dbReference type="Proteomes" id="UP000007875">
    <property type="component" value="Unassembled WGS sequence"/>
</dbReference>